<comment type="caution">
    <text evidence="1">The sequence shown here is derived from an EMBL/GenBank/DDBJ whole genome shotgun (WGS) entry which is preliminary data.</text>
</comment>
<name>A0AAP0ASH6_9ASPA</name>
<dbReference type="Gene3D" id="3.90.70.10">
    <property type="entry name" value="Cysteine proteinases"/>
    <property type="match status" value="1"/>
</dbReference>
<evidence type="ECO:0000313" key="2">
    <source>
        <dbReference type="Proteomes" id="UP001418222"/>
    </source>
</evidence>
<dbReference type="InterPro" id="IPR038765">
    <property type="entry name" value="Papain-like_cys_pep_sf"/>
</dbReference>
<protein>
    <submittedName>
        <fullName evidence="1">Vignain</fullName>
    </submittedName>
</protein>
<proteinExistence type="predicted"/>
<evidence type="ECO:0000313" key="1">
    <source>
        <dbReference type="EMBL" id="KAK8913693.1"/>
    </source>
</evidence>
<dbReference type="Proteomes" id="UP001418222">
    <property type="component" value="Unassembled WGS sequence"/>
</dbReference>
<accession>A0AAP0ASH6</accession>
<dbReference type="SUPFAM" id="SSF54001">
    <property type="entry name" value="Cysteine proteinases"/>
    <property type="match status" value="1"/>
</dbReference>
<sequence>MQTVTCARSTRAHVAPMTFAQPRTPLYLAQLLVAEGKFLINFRVCGETSLSEHFGCDYSHFLSSVLAVRALEFDYRIRLAVFAAVNESGQTLDDELLIYEGEMTIVGGGAEGAIVVNAKADDAEGTMIVNARAGVGVTELNGCGQTVTIETLIREGRAVIVGGNAEGTTVLNGIVDVGKVERMENSSLVFIDGYQKAPANDDDSLLKAVANQSISAHIDVHCLDFQCYSTARNTWRPKLGESGYIRMLRGASNPEGLYGIAMEVSYPIIYYGDCDFFFFSQPERLSKLFFKNRSIYRLLDPSNVFLHNKSYCDTVTVNTLR</sequence>
<dbReference type="EMBL" id="JBBWWQ010000021">
    <property type="protein sequence ID" value="KAK8913693.1"/>
    <property type="molecule type" value="Genomic_DNA"/>
</dbReference>
<dbReference type="AlphaFoldDB" id="A0AAP0ASH6"/>
<organism evidence="1 2">
    <name type="scientific">Platanthera zijinensis</name>
    <dbReference type="NCBI Taxonomy" id="2320716"/>
    <lineage>
        <taxon>Eukaryota</taxon>
        <taxon>Viridiplantae</taxon>
        <taxon>Streptophyta</taxon>
        <taxon>Embryophyta</taxon>
        <taxon>Tracheophyta</taxon>
        <taxon>Spermatophyta</taxon>
        <taxon>Magnoliopsida</taxon>
        <taxon>Liliopsida</taxon>
        <taxon>Asparagales</taxon>
        <taxon>Orchidaceae</taxon>
        <taxon>Orchidoideae</taxon>
        <taxon>Orchideae</taxon>
        <taxon>Orchidinae</taxon>
        <taxon>Platanthera</taxon>
    </lineage>
</organism>
<keyword evidence="2" id="KW-1185">Reference proteome</keyword>
<reference evidence="1 2" key="1">
    <citation type="journal article" date="2022" name="Nat. Plants">
        <title>Genomes of leafy and leafless Platanthera orchids illuminate the evolution of mycoheterotrophy.</title>
        <authorList>
            <person name="Li M.H."/>
            <person name="Liu K.W."/>
            <person name="Li Z."/>
            <person name="Lu H.C."/>
            <person name="Ye Q.L."/>
            <person name="Zhang D."/>
            <person name="Wang J.Y."/>
            <person name="Li Y.F."/>
            <person name="Zhong Z.M."/>
            <person name="Liu X."/>
            <person name="Yu X."/>
            <person name="Liu D.K."/>
            <person name="Tu X.D."/>
            <person name="Liu B."/>
            <person name="Hao Y."/>
            <person name="Liao X.Y."/>
            <person name="Jiang Y.T."/>
            <person name="Sun W.H."/>
            <person name="Chen J."/>
            <person name="Chen Y.Q."/>
            <person name="Ai Y."/>
            <person name="Zhai J.W."/>
            <person name="Wu S.S."/>
            <person name="Zhou Z."/>
            <person name="Hsiao Y.Y."/>
            <person name="Wu W.L."/>
            <person name="Chen Y.Y."/>
            <person name="Lin Y.F."/>
            <person name="Hsu J.L."/>
            <person name="Li C.Y."/>
            <person name="Wang Z.W."/>
            <person name="Zhao X."/>
            <person name="Zhong W.Y."/>
            <person name="Ma X.K."/>
            <person name="Ma L."/>
            <person name="Huang J."/>
            <person name="Chen G.Z."/>
            <person name="Huang M.Z."/>
            <person name="Huang L."/>
            <person name="Peng D.H."/>
            <person name="Luo Y.B."/>
            <person name="Zou S.Q."/>
            <person name="Chen S.P."/>
            <person name="Lan S."/>
            <person name="Tsai W.C."/>
            <person name="Van de Peer Y."/>
            <person name="Liu Z.J."/>
        </authorList>
    </citation>
    <scope>NUCLEOTIDE SEQUENCE [LARGE SCALE GENOMIC DNA]</scope>
    <source>
        <strain evidence="1">Lor287</strain>
    </source>
</reference>
<gene>
    <name evidence="1" type="primary">CYSEP</name>
    <name evidence="1" type="ORF">KSP39_PZI024081</name>
</gene>